<dbReference type="EMBL" id="FOSP01000002">
    <property type="protein sequence ID" value="SFK21402.1"/>
    <property type="molecule type" value="Genomic_DNA"/>
</dbReference>
<dbReference type="RefSeq" id="WP_090696710.1">
    <property type="nucleotide sequence ID" value="NZ_FOSP01000002.1"/>
</dbReference>
<dbReference type="STRING" id="52441.SAMN05216302_100219"/>
<gene>
    <name evidence="1" type="ORF">SAMN05216302_100219</name>
</gene>
<dbReference type="OrthoDB" id="8547183at2"/>
<keyword evidence="2" id="KW-1185">Reference proteome</keyword>
<name>A0A1I3XPC7_9PROT</name>
<evidence type="ECO:0000313" key="2">
    <source>
        <dbReference type="Proteomes" id="UP000199533"/>
    </source>
</evidence>
<proteinExistence type="predicted"/>
<sequence>MLNICQKLLKSVFIIVVGSSIAGQVWAHNYSSKSTVINSIDKYWVVATDEELALQRGGFVLPNGVTIDISLERIILLNGIETSSTFFQFPESNTLLLQSGNENMAPDSIGSTLGTVIQNSLDDQIIKAINEINIEISNLQNAGFDHSNHHTHFDSILPMLQ</sequence>
<evidence type="ECO:0000313" key="1">
    <source>
        <dbReference type="EMBL" id="SFK21402.1"/>
    </source>
</evidence>
<reference evidence="2" key="1">
    <citation type="submission" date="2016-10" db="EMBL/GenBank/DDBJ databases">
        <authorList>
            <person name="Varghese N."/>
            <person name="Submissions S."/>
        </authorList>
    </citation>
    <scope>NUCLEOTIDE SEQUENCE [LARGE SCALE GENOMIC DNA]</scope>
    <source>
        <strain evidence="2">Nm69</strain>
    </source>
</reference>
<organism evidence="1 2">
    <name type="scientific">Nitrosomonas aestuarii</name>
    <dbReference type="NCBI Taxonomy" id="52441"/>
    <lineage>
        <taxon>Bacteria</taxon>
        <taxon>Pseudomonadati</taxon>
        <taxon>Pseudomonadota</taxon>
        <taxon>Betaproteobacteria</taxon>
        <taxon>Nitrosomonadales</taxon>
        <taxon>Nitrosomonadaceae</taxon>
        <taxon>Nitrosomonas</taxon>
    </lineage>
</organism>
<dbReference type="Proteomes" id="UP000199533">
    <property type="component" value="Unassembled WGS sequence"/>
</dbReference>
<accession>A0A1I3XPC7</accession>
<dbReference type="AlphaFoldDB" id="A0A1I3XPC7"/>
<protein>
    <submittedName>
        <fullName evidence="1">Uncharacterized protein</fullName>
    </submittedName>
</protein>